<comment type="caution">
    <text evidence="1">The sequence shown here is derived from an EMBL/GenBank/DDBJ whole genome shotgun (WGS) entry which is preliminary data.</text>
</comment>
<name>X1Q453_9ZZZZ</name>
<proteinExistence type="predicted"/>
<protein>
    <submittedName>
        <fullName evidence="1">Uncharacterized protein</fullName>
    </submittedName>
</protein>
<gene>
    <name evidence="1" type="ORF">S12H4_05260</name>
</gene>
<accession>X1Q453</accession>
<reference evidence="1" key="1">
    <citation type="journal article" date="2014" name="Front. Microbiol.">
        <title>High frequency of phylogenetically diverse reductive dehalogenase-homologous genes in deep subseafloor sedimentary metagenomes.</title>
        <authorList>
            <person name="Kawai M."/>
            <person name="Futagami T."/>
            <person name="Toyoda A."/>
            <person name="Takaki Y."/>
            <person name="Nishi S."/>
            <person name="Hori S."/>
            <person name="Arai W."/>
            <person name="Tsubouchi T."/>
            <person name="Morono Y."/>
            <person name="Uchiyama I."/>
            <person name="Ito T."/>
            <person name="Fujiyama A."/>
            <person name="Inagaki F."/>
            <person name="Takami H."/>
        </authorList>
    </citation>
    <scope>NUCLEOTIDE SEQUENCE</scope>
    <source>
        <strain evidence="1">Expedition CK06-06</strain>
    </source>
</reference>
<organism evidence="1">
    <name type="scientific">marine sediment metagenome</name>
    <dbReference type="NCBI Taxonomy" id="412755"/>
    <lineage>
        <taxon>unclassified sequences</taxon>
        <taxon>metagenomes</taxon>
        <taxon>ecological metagenomes</taxon>
    </lineage>
</organism>
<sequence>MEQDKKELCTIRIMFPVTSDEQAIEYKRKIAAILSEIPDAQIQFSLMSGRPTIPTT</sequence>
<evidence type="ECO:0000313" key="1">
    <source>
        <dbReference type="EMBL" id="GAI62988.1"/>
    </source>
</evidence>
<dbReference type="AlphaFoldDB" id="X1Q453"/>
<dbReference type="EMBL" id="BARW01001717">
    <property type="protein sequence ID" value="GAI62988.1"/>
    <property type="molecule type" value="Genomic_DNA"/>
</dbReference>